<evidence type="ECO:0000313" key="2">
    <source>
        <dbReference type="Proteomes" id="UP000095602"/>
    </source>
</evidence>
<protein>
    <submittedName>
        <fullName evidence="1">Uncharacterized protein</fullName>
    </submittedName>
</protein>
<proteinExistence type="predicted"/>
<accession>A0A174MGT8</accession>
<reference evidence="1 2" key="1">
    <citation type="submission" date="2015-09" db="EMBL/GenBank/DDBJ databases">
        <authorList>
            <consortium name="Pathogen Informatics"/>
        </authorList>
    </citation>
    <scope>NUCLEOTIDE SEQUENCE [LARGE SCALE GENOMIC DNA]</scope>
    <source>
        <strain evidence="1 2">2789STDY5834884</strain>
    </source>
</reference>
<organism evidence="1 2">
    <name type="scientific">Agathobacter rectalis</name>
    <dbReference type="NCBI Taxonomy" id="39491"/>
    <lineage>
        <taxon>Bacteria</taxon>
        <taxon>Bacillati</taxon>
        <taxon>Bacillota</taxon>
        <taxon>Clostridia</taxon>
        <taxon>Lachnospirales</taxon>
        <taxon>Lachnospiraceae</taxon>
        <taxon>Agathobacter</taxon>
    </lineage>
</organism>
<dbReference type="EMBL" id="CZAJ01000033">
    <property type="protein sequence ID" value="CUP34566.1"/>
    <property type="molecule type" value="Genomic_DNA"/>
</dbReference>
<gene>
    <name evidence="1" type="ORF">ERS852497_02607</name>
</gene>
<name>A0A174MGT8_9FIRM</name>
<sequence length="243" mass="27469">MNRNSILIVAARYSNNLGDDVIYDTVSEACKIARGVEPFGLSISGKKGYTENDFVESSNKNLKIVVKEYLKATPLFSVYVEKKGAMRLKENLDKLNWDKFDTIVFAGGQLFMDYFVHWIAIIVSYAEKYNKKVVFNCCGMGKLSSKSVKLLCKVFQSDSIYSITIRDGVKQFKSLFGSENVLQTIDPAINSANVYGKREKIDGRVGIGIISYKMLIRNNIAITEDEYIDFIKHMIDFLEVNAP</sequence>
<dbReference type="RefSeq" id="WP_055274501.1">
    <property type="nucleotide sequence ID" value="NZ_CZAJ01000033.1"/>
</dbReference>
<dbReference type="Proteomes" id="UP000095602">
    <property type="component" value="Unassembled WGS sequence"/>
</dbReference>
<evidence type="ECO:0000313" key="1">
    <source>
        <dbReference type="EMBL" id="CUP34566.1"/>
    </source>
</evidence>
<dbReference type="AlphaFoldDB" id="A0A174MGT8"/>